<evidence type="ECO:0000313" key="2">
    <source>
        <dbReference type="Proteomes" id="UP000078476"/>
    </source>
</evidence>
<dbReference type="STRING" id="980561.A1359_10835"/>
<dbReference type="EMBL" id="LUUI01000111">
    <property type="protein sequence ID" value="OAI14310.1"/>
    <property type="molecule type" value="Genomic_DNA"/>
</dbReference>
<keyword evidence="2" id="KW-1185">Reference proteome</keyword>
<evidence type="ECO:0000313" key="1">
    <source>
        <dbReference type="EMBL" id="OAI14310.1"/>
    </source>
</evidence>
<sequence>MQGCIAFYVGAGKPLRKTPLKPEEHRINAASGSPFLWVLSFGEAKESISPSGARTRLNQAVATATQKNNIRHNQGP</sequence>
<dbReference type="Proteomes" id="UP000078476">
    <property type="component" value="Unassembled WGS sequence"/>
</dbReference>
<protein>
    <submittedName>
        <fullName evidence="1">Uncharacterized protein</fullName>
    </submittedName>
</protein>
<comment type="caution">
    <text evidence="1">The sequence shown here is derived from an EMBL/GenBank/DDBJ whole genome shotgun (WGS) entry which is preliminary data.</text>
</comment>
<name>A0A177NB38_9GAMM</name>
<dbReference type="AlphaFoldDB" id="A0A177NB38"/>
<proteinExistence type="predicted"/>
<reference evidence="1 2" key="1">
    <citation type="submission" date="2016-03" db="EMBL/GenBank/DDBJ databases">
        <authorList>
            <person name="Ploux O."/>
        </authorList>
    </citation>
    <scope>NUCLEOTIDE SEQUENCE [LARGE SCALE GENOMIC DNA]</scope>
    <source>
        <strain evidence="1 2">R-45370</strain>
    </source>
</reference>
<gene>
    <name evidence="1" type="ORF">A1359_10835</name>
</gene>
<organism evidence="1 2">
    <name type="scientific">Methylomonas lenta</name>
    <dbReference type="NCBI Taxonomy" id="980561"/>
    <lineage>
        <taxon>Bacteria</taxon>
        <taxon>Pseudomonadati</taxon>
        <taxon>Pseudomonadota</taxon>
        <taxon>Gammaproteobacteria</taxon>
        <taxon>Methylococcales</taxon>
        <taxon>Methylococcaceae</taxon>
        <taxon>Methylomonas</taxon>
    </lineage>
</organism>
<accession>A0A177NB38</accession>